<name>A0A915IHD7_ROMCU</name>
<evidence type="ECO:0000313" key="1">
    <source>
        <dbReference type="Proteomes" id="UP000887565"/>
    </source>
</evidence>
<dbReference type="Proteomes" id="UP000887565">
    <property type="component" value="Unplaced"/>
</dbReference>
<dbReference type="AlphaFoldDB" id="A0A915IHD7"/>
<accession>A0A915IHD7</accession>
<protein>
    <submittedName>
        <fullName evidence="2">Uncharacterized protein</fullName>
    </submittedName>
</protein>
<dbReference type="WBParaSite" id="nRc.2.0.1.t13263-RA">
    <property type="protein sequence ID" value="nRc.2.0.1.t13263-RA"/>
    <property type="gene ID" value="nRc.2.0.1.g13263"/>
</dbReference>
<proteinExistence type="predicted"/>
<reference evidence="2" key="1">
    <citation type="submission" date="2022-11" db="UniProtKB">
        <authorList>
            <consortium name="WormBaseParasite"/>
        </authorList>
    </citation>
    <scope>IDENTIFICATION</scope>
</reference>
<keyword evidence="1" id="KW-1185">Reference proteome</keyword>
<evidence type="ECO:0000313" key="2">
    <source>
        <dbReference type="WBParaSite" id="nRc.2.0.1.t13263-RA"/>
    </source>
</evidence>
<sequence length="151" mass="17899">MPGGDSKPEKAPWRIWPRQVLEALYAQSRRLNCTLLIPDDFLLRRSFYLRDQNSDKNRSIIISSRLAIYLLKKWPRTIFNQCCRYEKPVVDNLSSYRDQSILGYFQSYKYFEEFGDDVKNQFEFLDPIKLLAEQAIDSALKTTELTLKFIN</sequence>
<organism evidence="1 2">
    <name type="scientific">Romanomermis culicivorax</name>
    <name type="common">Nematode worm</name>
    <dbReference type="NCBI Taxonomy" id="13658"/>
    <lineage>
        <taxon>Eukaryota</taxon>
        <taxon>Metazoa</taxon>
        <taxon>Ecdysozoa</taxon>
        <taxon>Nematoda</taxon>
        <taxon>Enoplea</taxon>
        <taxon>Dorylaimia</taxon>
        <taxon>Mermithida</taxon>
        <taxon>Mermithoidea</taxon>
        <taxon>Mermithidae</taxon>
        <taxon>Romanomermis</taxon>
    </lineage>
</organism>